<organism evidence="6 7">
    <name type="scientific">Hymenobacter defluvii</name>
    <dbReference type="NCBI Taxonomy" id="2054411"/>
    <lineage>
        <taxon>Bacteria</taxon>
        <taxon>Pseudomonadati</taxon>
        <taxon>Bacteroidota</taxon>
        <taxon>Cytophagia</taxon>
        <taxon>Cytophagales</taxon>
        <taxon>Hymenobacteraceae</taxon>
        <taxon>Hymenobacter</taxon>
    </lineage>
</organism>
<dbReference type="Proteomes" id="UP000670527">
    <property type="component" value="Unassembled WGS sequence"/>
</dbReference>
<keyword evidence="7" id="KW-1185">Reference proteome</keyword>
<dbReference type="InterPro" id="IPR050090">
    <property type="entry name" value="Tyrosine_recombinase_XerCD"/>
</dbReference>
<dbReference type="EMBL" id="JAGETX010000027">
    <property type="protein sequence ID" value="MBO3273199.1"/>
    <property type="molecule type" value="Genomic_DNA"/>
</dbReference>
<evidence type="ECO:0000256" key="4">
    <source>
        <dbReference type="SAM" id="Coils"/>
    </source>
</evidence>
<gene>
    <name evidence="6" type="ORF">J4D97_21295</name>
</gene>
<dbReference type="InterPro" id="IPR011010">
    <property type="entry name" value="DNA_brk_join_enz"/>
</dbReference>
<dbReference type="Pfam" id="PF17293">
    <property type="entry name" value="Arm-DNA-bind_5"/>
    <property type="match status" value="1"/>
</dbReference>
<feature type="domain" description="Tyr recombinase" evidence="5">
    <location>
        <begin position="222"/>
        <end position="414"/>
    </location>
</feature>
<dbReference type="PROSITE" id="PS51898">
    <property type="entry name" value="TYR_RECOMBINASE"/>
    <property type="match status" value="1"/>
</dbReference>
<comment type="caution">
    <text evidence="6">The sequence shown here is derived from an EMBL/GenBank/DDBJ whole genome shotgun (WGS) entry which is preliminary data.</text>
</comment>
<dbReference type="InterPro" id="IPR035386">
    <property type="entry name" value="Arm-DNA-bind_5"/>
</dbReference>
<dbReference type="Pfam" id="PF00589">
    <property type="entry name" value="Phage_integrase"/>
    <property type="match status" value="1"/>
</dbReference>
<proteinExistence type="inferred from homology"/>
<evidence type="ECO:0000256" key="1">
    <source>
        <dbReference type="ARBA" id="ARBA00008857"/>
    </source>
</evidence>
<evidence type="ECO:0000259" key="5">
    <source>
        <dbReference type="PROSITE" id="PS51898"/>
    </source>
</evidence>
<protein>
    <submittedName>
        <fullName evidence="6">Tyrosine-type recombinase/integrase</fullName>
    </submittedName>
</protein>
<evidence type="ECO:0000256" key="2">
    <source>
        <dbReference type="ARBA" id="ARBA00023125"/>
    </source>
</evidence>
<accession>A0ABS3THR3</accession>
<keyword evidence="4" id="KW-0175">Coiled coil</keyword>
<sequence length="468" mass="53121">MGKLPFVASTMKLKLWLKLHKINKAGKAPLSLRVTIQGKRAELSADLRLFPDEWDQLSEKILPTRRSQAVVDKDNDLLEEFKADARQARQALIKQERTASNVVRELRGESPAAAAKYCLLAATNQILATHYATANQCTLQPFRRAAALLRQWHGNGPLSAFAFTEEKRDEFAHWLLRRVAPSSARTYLSALTAMWNRSKAWPHTNRTFHPFAGLRLPRHRGRPRTVLTKEQLRTLQEAPLSPQHSLARDVYMSCFYLHGSRISVVMQLRWQDVNFAMGYVCYQAMKGGPRKEVPISTELRTILQRYYTAQARPSELVFPLLPAAFFSLSPAERHVQNRAANVRILRRLYTLCKQLGLPEHVHPHTARHTMAVLTVEANKGDIRAAQHVLGHSTYRQTERYVRPMMPKGVESAASVVYDSIMRPPVTFPAQDSALRGASCKQAQIEEMGRVIQFPIPTSWNIQQGGQLQ</sequence>
<dbReference type="RefSeq" id="WP_208309342.1">
    <property type="nucleotide sequence ID" value="NZ_JAGETX010000027.1"/>
</dbReference>
<dbReference type="SUPFAM" id="SSF56349">
    <property type="entry name" value="DNA breaking-rejoining enzymes"/>
    <property type="match status" value="1"/>
</dbReference>
<dbReference type="InterPro" id="IPR013762">
    <property type="entry name" value="Integrase-like_cat_sf"/>
</dbReference>
<comment type="similarity">
    <text evidence="1">Belongs to the 'phage' integrase family.</text>
</comment>
<dbReference type="Gene3D" id="1.10.443.10">
    <property type="entry name" value="Intergrase catalytic core"/>
    <property type="match status" value="1"/>
</dbReference>
<reference evidence="6 7" key="1">
    <citation type="submission" date="2021-03" db="EMBL/GenBank/DDBJ databases">
        <authorList>
            <person name="Kim M.K."/>
        </authorList>
    </citation>
    <scope>NUCLEOTIDE SEQUENCE [LARGE SCALE GENOMIC DNA]</scope>
    <source>
        <strain evidence="6 7">BT507</strain>
    </source>
</reference>
<evidence type="ECO:0000313" key="7">
    <source>
        <dbReference type="Proteomes" id="UP000670527"/>
    </source>
</evidence>
<keyword evidence="3" id="KW-0233">DNA recombination</keyword>
<dbReference type="PANTHER" id="PTHR30349">
    <property type="entry name" value="PHAGE INTEGRASE-RELATED"/>
    <property type="match status" value="1"/>
</dbReference>
<keyword evidence="2" id="KW-0238">DNA-binding</keyword>
<name>A0ABS3THR3_9BACT</name>
<evidence type="ECO:0000256" key="3">
    <source>
        <dbReference type="ARBA" id="ARBA00023172"/>
    </source>
</evidence>
<dbReference type="InterPro" id="IPR002104">
    <property type="entry name" value="Integrase_catalytic"/>
</dbReference>
<evidence type="ECO:0000313" key="6">
    <source>
        <dbReference type="EMBL" id="MBO3273199.1"/>
    </source>
</evidence>
<dbReference type="PANTHER" id="PTHR30349:SF41">
    <property type="entry name" value="INTEGRASE_RECOMBINASE PROTEIN MJ0367-RELATED"/>
    <property type="match status" value="1"/>
</dbReference>
<feature type="coiled-coil region" evidence="4">
    <location>
        <begin position="71"/>
        <end position="98"/>
    </location>
</feature>